<protein>
    <submittedName>
        <fullName evidence="1">Uncharacterized protein</fullName>
    </submittedName>
</protein>
<proteinExistence type="predicted"/>
<evidence type="ECO:0000313" key="2">
    <source>
        <dbReference type="Proteomes" id="UP001603857"/>
    </source>
</evidence>
<reference evidence="1 2" key="1">
    <citation type="submission" date="2024-08" db="EMBL/GenBank/DDBJ databases">
        <title>Insights into the chromosomal genome structure of Flemingia macrophylla.</title>
        <authorList>
            <person name="Ding Y."/>
            <person name="Zhao Y."/>
            <person name="Bi W."/>
            <person name="Wu M."/>
            <person name="Zhao G."/>
            <person name="Gong Y."/>
            <person name="Li W."/>
            <person name="Zhang P."/>
        </authorList>
    </citation>
    <scope>NUCLEOTIDE SEQUENCE [LARGE SCALE GENOMIC DNA]</scope>
    <source>
        <strain evidence="1">DYQJB</strain>
        <tissue evidence="1">Leaf</tissue>
    </source>
</reference>
<gene>
    <name evidence="1" type="ORF">Fmac_031647</name>
</gene>
<dbReference type="AlphaFoldDB" id="A0ABD1L2P1"/>
<dbReference type="Proteomes" id="UP001603857">
    <property type="component" value="Unassembled WGS sequence"/>
</dbReference>
<sequence length="113" mass="13050">MNELLIKSQAHPLQVQGEAQDCTSNISNQEHLPKLGDSKITNRRRKMMQNSFSDQLLLFTPHRHHPPNNRINQENGVPCFDPSLYLNRPNCLTRKKLFAVNPTFTSADDTYQF</sequence>
<accession>A0ABD1L2P1</accession>
<keyword evidence="2" id="KW-1185">Reference proteome</keyword>
<dbReference type="EMBL" id="JBGMDY010000011">
    <property type="protein sequence ID" value="KAL2317771.1"/>
    <property type="molecule type" value="Genomic_DNA"/>
</dbReference>
<organism evidence="1 2">
    <name type="scientific">Flemingia macrophylla</name>
    <dbReference type="NCBI Taxonomy" id="520843"/>
    <lineage>
        <taxon>Eukaryota</taxon>
        <taxon>Viridiplantae</taxon>
        <taxon>Streptophyta</taxon>
        <taxon>Embryophyta</taxon>
        <taxon>Tracheophyta</taxon>
        <taxon>Spermatophyta</taxon>
        <taxon>Magnoliopsida</taxon>
        <taxon>eudicotyledons</taxon>
        <taxon>Gunneridae</taxon>
        <taxon>Pentapetalae</taxon>
        <taxon>rosids</taxon>
        <taxon>fabids</taxon>
        <taxon>Fabales</taxon>
        <taxon>Fabaceae</taxon>
        <taxon>Papilionoideae</taxon>
        <taxon>50 kb inversion clade</taxon>
        <taxon>NPAAA clade</taxon>
        <taxon>indigoferoid/millettioid clade</taxon>
        <taxon>Phaseoleae</taxon>
        <taxon>Flemingia</taxon>
    </lineage>
</organism>
<name>A0ABD1L2P1_9FABA</name>
<evidence type="ECO:0000313" key="1">
    <source>
        <dbReference type="EMBL" id="KAL2317771.1"/>
    </source>
</evidence>
<comment type="caution">
    <text evidence="1">The sequence shown here is derived from an EMBL/GenBank/DDBJ whole genome shotgun (WGS) entry which is preliminary data.</text>
</comment>